<dbReference type="PANTHER" id="PTHR24384">
    <property type="entry name" value="FINGER PUTATIVE TRANSCRIPTION FACTOR FAMILY-RELATED"/>
    <property type="match status" value="1"/>
</dbReference>
<dbReference type="PANTHER" id="PTHR24384:SF218">
    <property type="entry name" value="ZINC FINGER PROTEIN 502"/>
    <property type="match status" value="1"/>
</dbReference>
<organism evidence="8 9">
    <name type="scientific">Aedes aegypti</name>
    <name type="common">Yellowfever mosquito</name>
    <name type="synonym">Culex aegypti</name>
    <dbReference type="NCBI Taxonomy" id="7159"/>
    <lineage>
        <taxon>Eukaryota</taxon>
        <taxon>Metazoa</taxon>
        <taxon>Ecdysozoa</taxon>
        <taxon>Arthropoda</taxon>
        <taxon>Hexapoda</taxon>
        <taxon>Insecta</taxon>
        <taxon>Pterygota</taxon>
        <taxon>Neoptera</taxon>
        <taxon>Endopterygota</taxon>
        <taxon>Diptera</taxon>
        <taxon>Nematocera</taxon>
        <taxon>Culicoidea</taxon>
        <taxon>Culicidae</taxon>
        <taxon>Culicinae</taxon>
        <taxon>Aedini</taxon>
        <taxon>Aedes</taxon>
        <taxon>Stegomyia</taxon>
    </lineage>
</organism>
<keyword evidence="9" id="KW-1185">Reference proteome</keyword>
<dbReference type="GO" id="GO:0008270">
    <property type="term" value="F:zinc ion binding"/>
    <property type="evidence" value="ECO:0007669"/>
    <property type="project" value="UniProtKB-KW"/>
</dbReference>
<feature type="domain" description="C2H2-type" evidence="7">
    <location>
        <begin position="229"/>
        <end position="251"/>
    </location>
</feature>
<keyword evidence="2" id="KW-0479">Metal-binding</keyword>
<dbReference type="InterPro" id="IPR013087">
    <property type="entry name" value="Znf_C2H2_type"/>
</dbReference>
<name>A0A6I8U2I2_AEDAE</name>
<gene>
    <name evidence="8" type="primary">5580060</name>
</gene>
<dbReference type="PROSITE" id="PS00028">
    <property type="entry name" value="ZINC_FINGER_C2H2_1"/>
    <property type="match status" value="8"/>
</dbReference>
<dbReference type="GO" id="GO:0000981">
    <property type="term" value="F:DNA-binding transcription factor activity, RNA polymerase II-specific"/>
    <property type="evidence" value="ECO:0007669"/>
    <property type="project" value="TreeGrafter"/>
</dbReference>
<keyword evidence="5" id="KW-0862">Zinc</keyword>
<dbReference type="Pfam" id="PF13912">
    <property type="entry name" value="zf-C2H2_6"/>
    <property type="match status" value="2"/>
</dbReference>
<feature type="region of interest" description="Disordered" evidence="6">
    <location>
        <begin position="278"/>
        <end position="331"/>
    </location>
</feature>
<evidence type="ECO:0000256" key="1">
    <source>
        <dbReference type="ARBA" id="ARBA00006991"/>
    </source>
</evidence>
<evidence type="ECO:0000256" key="5">
    <source>
        <dbReference type="ARBA" id="ARBA00022833"/>
    </source>
</evidence>
<accession>A0A6I8U2I2</accession>
<evidence type="ECO:0000313" key="9">
    <source>
        <dbReference type="Proteomes" id="UP000008820"/>
    </source>
</evidence>
<dbReference type="InParanoid" id="A0A6I8U2I2"/>
<dbReference type="SUPFAM" id="SSF57667">
    <property type="entry name" value="beta-beta-alpha zinc fingers"/>
    <property type="match status" value="6"/>
</dbReference>
<keyword evidence="3" id="KW-0677">Repeat</keyword>
<feature type="domain" description="C2H2-type" evidence="7">
    <location>
        <begin position="402"/>
        <end position="430"/>
    </location>
</feature>
<dbReference type="OrthoDB" id="7722456at2759"/>
<feature type="domain" description="C2H2-type" evidence="7">
    <location>
        <begin position="258"/>
        <end position="286"/>
    </location>
</feature>
<evidence type="ECO:0000256" key="3">
    <source>
        <dbReference type="ARBA" id="ARBA00022737"/>
    </source>
</evidence>
<feature type="domain" description="C2H2-type" evidence="7">
    <location>
        <begin position="463"/>
        <end position="491"/>
    </location>
</feature>
<dbReference type="GO" id="GO:0005634">
    <property type="term" value="C:nucleus"/>
    <property type="evidence" value="ECO:0007669"/>
    <property type="project" value="InterPro"/>
</dbReference>
<feature type="domain" description="C2H2-type" evidence="7">
    <location>
        <begin position="433"/>
        <end position="460"/>
    </location>
</feature>
<dbReference type="Pfam" id="PF07776">
    <property type="entry name" value="zf-AD"/>
    <property type="match status" value="1"/>
</dbReference>
<dbReference type="InterPro" id="IPR012934">
    <property type="entry name" value="Znf_AD"/>
</dbReference>
<feature type="domain" description="C2H2-type" evidence="7">
    <location>
        <begin position="552"/>
        <end position="579"/>
    </location>
</feature>
<dbReference type="SMART" id="SM00355">
    <property type="entry name" value="ZnF_C2H2"/>
    <property type="match status" value="12"/>
</dbReference>
<evidence type="ECO:0000256" key="4">
    <source>
        <dbReference type="ARBA" id="ARBA00022771"/>
    </source>
</evidence>
<feature type="region of interest" description="Disordered" evidence="6">
    <location>
        <begin position="113"/>
        <end position="178"/>
    </location>
</feature>
<reference evidence="8 9" key="1">
    <citation type="submission" date="2017-06" db="EMBL/GenBank/DDBJ databases">
        <title>Aedes aegypti genome working group (AGWG) sequencing and assembly.</title>
        <authorList>
            <consortium name="Aedes aegypti Genome Working Group (AGWG)"/>
            <person name="Matthews B.J."/>
        </authorList>
    </citation>
    <scope>NUCLEOTIDE SEQUENCE [LARGE SCALE GENOMIC DNA]</scope>
    <source>
        <strain evidence="8 9">LVP_AGWG</strain>
    </source>
</reference>
<dbReference type="EnsemblMetazoa" id="AAEL021384-RA">
    <property type="protein sequence ID" value="AAEL021384-PA"/>
    <property type="gene ID" value="AAEL021384"/>
</dbReference>
<dbReference type="Pfam" id="PF00096">
    <property type="entry name" value="zf-C2H2"/>
    <property type="match status" value="1"/>
</dbReference>
<dbReference type="Gene3D" id="3.30.160.60">
    <property type="entry name" value="Classic Zinc Finger"/>
    <property type="match status" value="6"/>
</dbReference>
<dbReference type="InterPro" id="IPR036236">
    <property type="entry name" value="Znf_C2H2_sf"/>
</dbReference>
<protein>
    <recommendedName>
        <fullName evidence="7">C2H2-type domain-containing protein</fullName>
    </recommendedName>
</protein>
<proteinExistence type="inferred from homology"/>
<reference evidence="8" key="2">
    <citation type="submission" date="2020-05" db="UniProtKB">
        <authorList>
            <consortium name="EnsemblMetazoa"/>
        </authorList>
    </citation>
    <scope>IDENTIFICATION</scope>
    <source>
        <strain evidence="8">LVP_AGWG</strain>
    </source>
</reference>
<feature type="compositionally biased region" description="Polar residues" evidence="6">
    <location>
        <begin position="293"/>
        <end position="324"/>
    </location>
</feature>
<comment type="similarity">
    <text evidence="1">Belongs to the krueppel C2H2-type zinc-finger protein family.</text>
</comment>
<dbReference type="Pfam" id="PF12874">
    <property type="entry name" value="zf-met"/>
    <property type="match status" value="1"/>
</dbReference>
<evidence type="ECO:0000259" key="7">
    <source>
        <dbReference type="PROSITE" id="PS50157"/>
    </source>
</evidence>
<dbReference type="SMART" id="SM00868">
    <property type="entry name" value="zf-AD"/>
    <property type="match status" value="1"/>
</dbReference>
<sequence>MAEAVENCLTCRRKTDNFLRTSDDSTAENIGAIIAIHFWFQADQYEHQVLCTSCWEKIDDFHKFYNEVKQVWSDESLPSSAIIKKEKFNDDTQPELIACELVKVEIDKAEELDKFHDEDDDDSGKNYVPYEESETSDDSEEESAIPIAKRCRSVKRPSKTTKRDKPIRKKRQVSTQRTPKVVNRKRNIHCREEYPFQCLICDPVRAFKESEGLRLHNEVCHTEESEKKFQCDQCEKAFTSEWQLSGHKSWHQKQILNFYCEKCNKHFDSGRTLNNHMHANHPETVPKFLMPSPISTGDTATNDQQALAPTENPANTSQSSQVASDWNPKNPEEIAQRDETIRKFCTLICDKCGFAGENFYYLEKHYKNEHNLLGYALCCNRKFFKKRKLYEHCLRHINPDMFRCELCKRSFMDRDSLLSHNKRVHTPDSQKPFKCEICDAAFHKEYLMKTHMKYHLSLEQKIYNCKDCDRSFGAATYLRTHQQTVHGAASSWVCDICAKGFAHKWRLESHRLSHTAEGAASLKRQCDNCKKWLKNEISFKNHLMRCLNSNPVSCDLCGKEAANELALASHKRLHHTEQPVYTCSYCGKQFKRAIRHKEHEANHRGEVLYSCPFCPYTCNSNSNMYTHKKVAHPELWAAKINDKYYKR</sequence>
<dbReference type="Proteomes" id="UP000008820">
    <property type="component" value="Chromosome 1"/>
</dbReference>
<dbReference type="AlphaFoldDB" id="A0A6I8U2I2"/>
<evidence type="ECO:0000256" key="6">
    <source>
        <dbReference type="SAM" id="MobiDB-lite"/>
    </source>
</evidence>
<feature type="domain" description="C2H2-type" evidence="7">
    <location>
        <begin position="492"/>
        <end position="519"/>
    </location>
</feature>
<feature type="domain" description="C2H2-type" evidence="7">
    <location>
        <begin position="581"/>
        <end position="608"/>
    </location>
</feature>
<dbReference type="InterPro" id="IPR050752">
    <property type="entry name" value="C2H2-ZF_domain"/>
</dbReference>
<feature type="compositionally biased region" description="Basic residues" evidence="6">
    <location>
        <begin position="149"/>
        <end position="172"/>
    </location>
</feature>
<dbReference type="PROSITE" id="PS50157">
    <property type="entry name" value="ZINC_FINGER_C2H2_2"/>
    <property type="match status" value="8"/>
</dbReference>
<evidence type="ECO:0000256" key="2">
    <source>
        <dbReference type="ARBA" id="ARBA00022723"/>
    </source>
</evidence>
<evidence type="ECO:0000313" key="8">
    <source>
        <dbReference type="EnsemblMetazoa" id="AAEL021384-PA"/>
    </source>
</evidence>
<dbReference type="GO" id="GO:0000978">
    <property type="term" value="F:RNA polymerase II cis-regulatory region sequence-specific DNA binding"/>
    <property type="evidence" value="ECO:0007669"/>
    <property type="project" value="TreeGrafter"/>
</dbReference>
<dbReference type="SUPFAM" id="SSF57716">
    <property type="entry name" value="Glucocorticoid receptor-like (DNA-binding domain)"/>
    <property type="match status" value="1"/>
</dbReference>
<feature type="compositionally biased region" description="Acidic residues" evidence="6">
    <location>
        <begin position="131"/>
        <end position="143"/>
    </location>
</feature>
<dbReference type="Gene3D" id="3.40.1800.20">
    <property type="match status" value="1"/>
</dbReference>
<keyword evidence="4" id="KW-0863">Zinc-finger</keyword>